<dbReference type="AlphaFoldDB" id="A0A1G6QVF9"/>
<gene>
    <name evidence="2" type="ORF">SAMN05421548_112126</name>
</gene>
<evidence type="ECO:0000313" key="2">
    <source>
        <dbReference type="EMBL" id="SDC96213.1"/>
    </source>
</evidence>
<keyword evidence="1" id="KW-0472">Membrane</keyword>
<protein>
    <submittedName>
        <fullName evidence="2">HlyD family secretion protein</fullName>
    </submittedName>
</protein>
<dbReference type="Gene3D" id="2.40.30.170">
    <property type="match status" value="1"/>
</dbReference>
<dbReference type="PANTHER" id="PTHR30438:SF2">
    <property type="entry name" value="MEMBRANE PROTEIN"/>
    <property type="match status" value="1"/>
</dbReference>
<proteinExistence type="predicted"/>
<keyword evidence="3" id="KW-1185">Reference proteome</keyword>
<evidence type="ECO:0000313" key="3">
    <source>
        <dbReference type="Proteomes" id="UP000198908"/>
    </source>
</evidence>
<accession>A0A1G6QVF9</accession>
<dbReference type="EMBL" id="FMYQ01000012">
    <property type="protein sequence ID" value="SDC96213.1"/>
    <property type="molecule type" value="Genomic_DNA"/>
</dbReference>
<feature type="transmembrane region" description="Helical" evidence="1">
    <location>
        <begin position="20"/>
        <end position="40"/>
    </location>
</feature>
<dbReference type="GO" id="GO:0005886">
    <property type="term" value="C:plasma membrane"/>
    <property type="evidence" value="ECO:0007669"/>
    <property type="project" value="TreeGrafter"/>
</dbReference>
<dbReference type="PANTHER" id="PTHR30438">
    <property type="entry name" value="36 KDA ANTIGEN-RELATED"/>
    <property type="match status" value="1"/>
</dbReference>
<sequence>MQELAASLEVNNRSRMKKKLIGIGAVAAAVALLAAGGAWLHSREAALPANVAHANGRLEMTRVDVAVKYGGRIVALPVHEGDLLAAGAVVAREDDAELRAQLDAASAARERAAAARQRAQDEADASATQVRLARLEWTQASNLFAAGQISAVERERRQLALDGAQATQDAARAAQGEALAAVAEADAQIARLQTVIAETTIRAPLAGRVEYRVVEVGTVLPAGGRVVSMLDPEDIYFTIFLPGPQAGRLAIGEEARIVLDAFPGEPVPARVGYVASDAQFTPKYVETQGERAKLMYRVKLQLSPEVARRLSPRLKGGMTGEGYVRLDASQPWPHGLAARGD</sequence>
<keyword evidence="1" id="KW-0812">Transmembrane</keyword>
<dbReference type="STRING" id="416944.SAMN05421548_112126"/>
<organism evidence="2 3">
    <name type="scientific">Paraburkholderia lycopersici</name>
    <dbReference type="NCBI Taxonomy" id="416944"/>
    <lineage>
        <taxon>Bacteria</taxon>
        <taxon>Pseudomonadati</taxon>
        <taxon>Pseudomonadota</taxon>
        <taxon>Betaproteobacteria</taxon>
        <taxon>Burkholderiales</taxon>
        <taxon>Burkholderiaceae</taxon>
        <taxon>Paraburkholderia</taxon>
    </lineage>
</organism>
<evidence type="ECO:0000256" key="1">
    <source>
        <dbReference type="SAM" id="Phobius"/>
    </source>
</evidence>
<reference evidence="3" key="1">
    <citation type="submission" date="2016-09" db="EMBL/GenBank/DDBJ databases">
        <authorList>
            <person name="Varghese N."/>
            <person name="Submissions S."/>
        </authorList>
    </citation>
    <scope>NUCLEOTIDE SEQUENCE [LARGE SCALE GENOMIC DNA]</scope>
    <source>
        <strain evidence="3">TNe-862</strain>
    </source>
</reference>
<dbReference type="Gene3D" id="2.40.50.100">
    <property type="match status" value="1"/>
</dbReference>
<dbReference type="Proteomes" id="UP000198908">
    <property type="component" value="Unassembled WGS sequence"/>
</dbReference>
<keyword evidence="1" id="KW-1133">Transmembrane helix</keyword>
<name>A0A1G6QVF9_9BURK</name>
<dbReference type="SUPFAM" id="SSF111369">
    <property type="entry name" value="HlyD-like secretion proteins"/>
    <property type="match status" value="1"/>
</dbReference>